<dbReference type="STRING" id="683228.GA0070617_5482"/>
<proteinExistence type="predicted"/>
<dbReference type="EMBL" id="FMIA01000002">
    <property type="protein sequence ID" value="SCL64476.1"/>
    <property type="molecule type" value="Genomic_DNA"/>
</dbReference>
<feature type="region of interest" description="Disordered" evidence="1">
    <location>
        <begin position="1"/>
        <end position="22"/>
    </location>
</feature>
<feature type="compositionally biased region" description="Basic and acidic residues" evidence="1">
    <location>
        <begin position="11"/>
        <end position="22"/>
    </location>
</feature>
<dbReference type="AlphaFoldDB" id="A0A1C6VDP9"/>
<protein>
    <submittedName>
        <fullName evidence="2">Uncharacterized protein</fullName>
    </submittedName>
</protein>
<evidence type="ECO:0000256" key="1">
    <source>
        <dbReference type="SAM" id="MobiDB-lite"/>
    </source>
</evidence>
<evidence type="ECO:0000313" key="2">
    <source>
        <dbReference type="EMBL" id="SCL64476.1"/>
    </source>
</evidence>
<evidence type="ECO:0000313" key="3">
    <source>
        <dbReference type="Proteomes" id="UP000198937"/>
    </source>
</evidence>
<keyword evidence="3" id="KW-1185">Reference proteome</keyword>
<dbReference type="Proteomes" id="UP000198937">
    <property type="component" value="Unassembled WGS sequence"/>
</dbReference>
<dbReference type="RefSeq" id="WP_091444836.1">
    <property type="nucleotide sequence ID" value="NZ_BMMJ01000007.1"/>
</dbReference>
<name>A0A1C6VDP9_9ACTN</name>
<sequence>MARKRVPARLPSERTPDAEVTHRVTTPLRDASQLTSCRPATDRERARVALLAADHALAVAVDGEAITRDLVDMLGLRAGARAVRGV</sequence>
<organism evidence="2 3">
    <name type="scientific">Micromonospora yangpuensis</name>
    <dbReference type="NCBI Taxonomy" id="683228"/>
    <lineage>
        <taxon>Bacteria</taxon>
        <taxon>Bacillati</taxon>
        <taxon>Actinomycetota</taxon>
        <taxon>Actinomycetes</taxon>
        <taxon>Micromonosporales</taxon>
        <taxon>Micromonosporaceae</taxon>
        <taxon>Micromonospora</taxon>
    </lineage>
</organism>
<reference evidence="3" key="1">
    <citation type="submission" date="2016-06" db="EMBL/GenBank/DDBJ databases">
        <authorList>
            <person name="Varghese N."/>
            <person name="Submissions Spin"/>
        </authorList>
    </citation>
    <scope>NUCLEOTIDE SEQUENCE [LARGE SCALE GENOMIC DNA]</scope>
    <source>
        <strain evidence="3">DSM 45577</strain>
    </source>
</reference>
<accession>A0A1C6VDP9</accession>
<gene>
    <name evidence="2" type="ORF">GA0070617_5482</name>
</gene>